<reference evidence="3" key="1">
    <citation type="journal article" date="2020" name="Mol. Cell">
        <title>Proteome analysis reveals a significant host-specific response in Rhizobium leguminosarum bv viciae endosymbiotic cells.</title>
        <authorList>
            <person name="Duran D."/>
            <person name="Albareda M."/>
            <person name="Marina A."/>
            <person name="Garcia C."/>
            <person name="Ruiz-Argueso T."/>
            <person name="Palacios J."/>
        </authorList>
    </citation>
    <scope>NUCLEOTIDE SEQUENCE</scope>
    <source>
        <tissue evidence="3">Root nodules</tissue>
    </source>
</reference>
<evidence type="ECO:0000259" key="2">
    <source>
        <dbReference type="Pfam" id="PF07127"/>
    </source>
</evidence>
<dbReference type="Pfam" id="PF07127">
    <property type="entry name" value="Nodulin_late"/>
    <property type="match status" value="1"/>
</dbReference>
<dbReference type="GO" id="GO:0046872">
    <property type="term" value="F:metal ion binding"/>
    <property type="evidence" value="ECO:0007669"/>
    <property type="project" value="InterPro"/>
</dbReference>
<organism evidence="3">
    <name type="scientific">Pisum sativum</name>
    <name type="common">Garden pea</name>
    <name type="synonym">Lathyrus oleraceus</name>
    <dbReference type="NCBI Taxonomy" id="3888"/>
    <lineage>
        <taxon>Eukaryota</taxon>
        <taxon>Viridiplantae</taxon>
        <taxon>Streptophyta</taxon>
        <taxon>Embryophyta</taxon>
        <taxon>Tracheophyta</taxon>
        <taxon>Spermatophyta</taxon>
        <taxon>Magnoliopsida</taxon>
        <taxon>eudicotyledons</taxon>
        <taxon>Gunneridae</taxon>
        <taxon>Pentapetalae</taxon>
        <taxon>rosids</taxon>
        <taxon>fabids</taxon>
        <taxon>Fabales</taxon>
        <taxon>Fabaceae</taxon>
        <taxon>Papilionoideae</taxon>
        <taxon>50 kb inversion clade</taxon>
        <taxon>NPAAA clade</taxon>
        <taxon>Hologalegina</taxon>
        <taxon>IRL clade</taxon>
        <taxon>Fabeae</taxon>
        <taxon>Lathyrus</taxon>
    </lineage>
</organism>
<dbReference type="EMBL" id="MT371138">
    <property type="protein sequence ID" value="QQO74656.1"/>
    <property type="molecule type" value="mRNA"/>
</dbReference>
<keyword evidence="1" id="KW-0732">Signal</keyword>
<dbReference type="InterPro" id="IPR009810">
    <property type="entry name" value="Nodulin_late_dom"/>
</dbReference>
<feature type="signal peptide" evidence="1">
    <location>
        <begin position="1"/>
        <end position="23"/>
    </location>
</feature>
<name>A0A7T8IGH3_PEA</name>
<feature type="chain" id="PRO_5030700756" evidence="1">
    <location>
        <begin position="24"/>
        <end position="74"/>
    </location>
</feature>
<accession>A0A7T8IGH3</accession>
<sequence length="74" mass="8348">MTKVVKFIYAIILFFSLFLLSSGHILSSGHNGGQPCQTDENCPFSMMSANNQRIIFKCVNTICTKFVEVHERTC</sequence>
<evidence type="ECO:0000313" key="3">
    <source>
        <dbReference type="EMBL" id="QQO74656.1"/>
    </source>
</evidence>
<protein>
    <submittedName>
        <fullName evidence="3">Nodule-specific cysteine-rich peptide G40</fullName>
    </submittedName>
</protein>
<evidence type="ECO:0000256" key="1">
    <source>
        <dbReference type="SAM" id="SignalP"/>
    </source>
</evidence>
<dbReference type="AlphaFoldDB" id="A0A7T8IGH3"/>
<proteinExistence type="evidence at transcript level"/>
<feature type="domain" description="Late nodulin" evidence="2">
    <location>
        <begin position="1"/>
        <end position="64"/>
    </location>
</feature>